<evidence type="ECO:0000256" key="1">
    <source>
        <dbReference type="ARBA" id="ARBA00004162"/>
    </source>
</evidence>
<name>A0ABV6K654_9LACO</name>
<keyword evidence="3 6" id="KW-0812">Transmembrane</keyword>
<keyword evidence="4 6" id="KW-1133">Transmembrane helix</keyword>
<evidence type="ECO:0000313" key="8">
    <source>
        <dbReference type="EMBL" id="MFC0424958.1"/>
    </source>
</evidence>
<gene>
    <name evidence="8" type="ORF">ACFFGS_12550</name>
</gene>
<dbReference type="InterPro" id="IPR052027">
    <property type="entry name" value="PspC"/>
</dbReference>
<dbReference type="RefSeq" id="WP_137644137.1">
    <property type="nucleotide sequence ID" value="NZ_BAABRM010000003.1"/>
</dbReference>
<dbReference type="InterPro" id="IPR007168">
    <property type="entry name" value="Phageshock_PspC_N"/>
</dbReference>
<sequence length="64" mass="7185">MKINLHRSAHDCVIAGVIGGIAEHLEWNSNVTRILFIILALTPFFPGIIAYLVLWLLMKDPVND</sequence>
<dbReference type="PANTHER" id="PTHR33885">
    <property type="entry name" value="PHAGE SHOCK PROTEIN C"/>
    <property type="match status" value="1"/>
</dbReference>
<evidence type="ECO:0000256" key="6">
    <source>
        <dbReference type="SAM" id="Phobius"/>
    </source>
</evidence>
<dbReference type="Pfam" id="PF04024">
    <property type="entry name" value="PspC"/>
    <property type="match status" value="1"/>
</dbReference>
<comment type="caution">
    <text evidence="8">The sequence shown here is derived from an EMBL/GenBank/DDBJ whole genome shotgun (WGS) entry which is preliminary data.</text>
</comment>
<evidence type="ECO:0000256" key="5">
    <source>
        <dbReference type="ARBA" id="ARBA00023136"/>
    </source>
</evidence>
<feature type="transmembrane region" description="Helical" evidence="6">
    <location>
        <begin position="34"/>
        <end position="58"/>
    </location>
</feature>
<evidence type="ECO:0000256" key="4">
    <source>
        <dbReference type="ARBA" id="ARBA00022989"/>
    </source>
</evidence>
<evidence type="ECO:0000256" key="2">
    <source>
        <dbReference type="ARBA" id="ARBA00022475"/>
    </source>
</evidence>
<dbReference type="Proteomes" id="UP001589855">
    <property type="component" value="Unassembled WGS sequence"/>
</dbReference>
<dbReference type="PANTHER" id="PTHR33885:SF3">
    <property type="entry name" value="PHAGE SHOCK PROTEIN C"/>
    <property type="match status" value="1"/>
</dbReference>
<organism evidence="8 9">
    <name type="scientific">Lactiplantibacillus plajomi</name>
    <dbReference type="NCBI Taxonomy" id="1457217"/>
    <lineage>
        <taxon>Bacteria</taxon>
        <taxon>Bacillati</taxon>
        <taxon>Bacillota</taxon>
        <taxon>Bacilli</taxon>
        <taxon>Lactobacillales</taxon>
        <taxon>Lactobacillaceae</taxon>
        <taxon>Lactiplantibacillus</taxon>
    </lineage>
</organism>
<dbReference type="EMBL" id="JBHLUK010000076">
    <property type="protein sequence ID" value="MFC0424958.1"/>
    <property type="molecule type" value="Genomic_DNA"/>
</dbReference>
<keyword evidence="5 6" id="KW-0472">Membrane</keyword>
<keyword evidence="9" id="KW-1185">Reference proteome</keyword>
<feature type="domain" description="Phage shock protein PspC N-terminal" evidence="7">
    <location>
        <begin position="5"/>
        <end position="59"/>
    </location>
</feature>
<evidence type="ECO:0000259" key="7">
    <source>
        <dbReference type="Pfam" id="PF04024"/>
    </source>
</evidence>
<evidence type="ECO:0000256" key="3">
    <source>
        <dbReference type="ARBA" id="ARBA00022692"/>
    </source>
</evidence>
<reference evidence="8 9" key="1">
    <citation type="submission" date="2024-09" db="EMBL/GenBank/DDBJ databases">
        <authorList>
            <person name="Sun Q."/>
            <person name="Mori K."/>
        </authorList>
    </citation>
    <scope>NUCLEOTIDE SEQUENCE [LARGE SCALE GENOMIC DNA]</scope>
    <source>
        <strain evidence="8 9">TBRC 4575</strain>
    </source>
</reference>
<evidence type="ECO:0000313" key="9">
    <source>
        <dbReference type="Proteomes" id="UP001589855"/>
    </source>
</evidence>
<accession>A0ABV6K654</accession>
<keyword evidence="2" id="KW-1003">Cell membrane</keyword>
<protein>
    <submittedName>
        <fullName evidence="8">PspC domain-containing protein</fullName>
    </submittedName>
</protein>
<proteinExistence type="predicted"/>
<comment type="subcellular location">
    <subcellularLocation>
        <location evidence="1">Cell membrane</location>
        <topology evidence="1">Single-pass membrane protein</topology>
    </subcellularLocation>
</comment>